<evidence type="ECO:0000313" key="3">
    <source>
        <dbReference type="EMBL" id="OWF40167.1"/>
    </source>
</evidence>
<evidence type="ECO:0000313" key="4">
    <source>
        <dbReference type="Proteomes" id="UP000242188"/>
    </source>
</evidence>
<dbReference type="OrthoDB" id="432381at2759"/>
<dbReference type="InterPro" id="IPR052775">
    <property type="entry name" value="IUN_hydrolase"/>
</dbReference>
<dbReference type="STRING" id="6573.A0A210PUI5"/>
<reference evidence="3 4" key="1">
    <citation type="journal article" date="2017" name="Nat. Ecol. Evol.">
        <title>Scallop genome provides insights into evolution of bilaterian karyotype and development.</title>
        <authorList>
            <person name="Wang S."/>
            <person name="Zhang J."/>
            <person name="Jiao W."/>
            <person name="Li J."/>
            <person name="Xun X."/>
            <person name="Sun Y."/>
            <person name="Guo X."/>
            <person name="Huan P."/>
            <person name="Dong B."/>
            <person name="Zhang L."/>
            <person name="Hu X."/>
            <person name="Sun X."/>
            <person name="Wang J."/>
            <person name="Zhao C."/>
            <person name="Wang Y."/>
            <person name="Wang D."/>
            <person name="Huang X."/>
            <person name="Wang R."/>
            <person name="Lv J."/>
            <person name="Li Y."/>
            <person name="Zhang Z."/>
            <person name="Liu B."/>
            <person name="Lu W."/>
            <person name="Hui Y."/>
            <person name="Liang J."/>
            <person name="Zhou Z."/>
            <person name="Hou R."/>
            <person name="Li X."/>
            <person name="Liu Y."/>
            <person name="Li H."/>
            <person name="Ning X."/>
            <person name="Lin Y."/>
            <person name="Zhao L."/>
            <person name="Xing Q."/>
            <person name="Dou J."/>
            <person name="Li Y."/>
            <person name="Mao J."/>
            <person name="Guo H."/>
            <person name="Dou H."/>
            <person name="Li T."/>
            <person name="Mu C."/>
            <person name="Jiang W."/>
            <person name="Fu Q."/>
            <person name="Fu X."/>
            <person name="Miao Y."/>
            <person name="Liu J."/>
            <person name="Yu Q."/>
            <person name="Li R."/>
            <person name="Liao H."/>
            <person name="Li X."/>
            <person name="Kong Y."/>
            <person name="Jiang Z."/>
            <person name="Chourrout D."/>
            <person name="Li R."/>
            <person name="Bao Z."/>
        </authorList>
    </citation>
    <scope>NUCLEOTIDE SEQUENCE [LARGE SCALE GENOMIC DNA]</scope>
    <source>
        <strain evidence="3 4">PY_sf001</strain>
    </source>
</reference>
<accession>A0A210PUI5</accession>
<feature type="domain" description="Inosine/uridine-preferring nucleoside hydrolase" evidence="2">
    <location>
        <begin position="26"/>
        <end position="95"/>
    </location>
</feature>
<dbReference type="Pfam" id="PF01156">
    <property type="entry name" value="IU_nuc_hydro"/>
    <property type="match status" value="1"/>
</dbReference>
<dbReference type="InterPro" id="IPR036452">
    <property type="entry name" value="Ribo_hydro-like"/>
</dbReference>
<dbReference type="AlphaFoldDB" id="A0A210PUI5"/>
<name>A0A210PUI5_MIZYE</name>
<protein>
    <submittedName>
        <fullName evidence="3">Uridine nucleosidase 2</fullName>
    </submittedName>
</protein>
<comment type="caution">
    <text evidence="3">The sequence shown here is derived from an EMBL/GenBank/DDBJ whole genome shotgun (WGS) entry which is preliminary data.</text>
</comment>
<sequence length="97" mass="10596">MAAQERRNIIIDTDGGVNDEQERRKIIIDTDGGVDDAQAIFMMLDSIVYDVIGITCVRVNSAVDQVVRNVLKILTAADQLNIPVFRGCDCSVLGEVS</sequence>
<comment type="similarity">
    <text evidence="1">Belongs to the IUNH family.</text>
</comment>
<keyword evidence="4" id="KW-1185">Reference proteome</keyword>
<organism evidence="3 4">
    <name type="scientific">Mizuhopecten yessoensis</name>
    <name type="common">Japanese scallop</name>
    <name type="synonym">Patinopecten yessoensis</name>
    <dbReference type="NCBI Taxonomy" id="6573"/>
    <lineage>
        <taxon>Eukaryota</taxon>
        <taxon>Metazoa</taxon>
        <taxon>Spiralia</taxon>
        <taxon>Lophotrochozoa</taxon>
        <taxon>Mollusca</taxon>
        <taxon>Bivalvia</taxon>
        <taxon>Autobranchia</taxon>
        <taxon>Pteriomorphia</taxon>
        <taxon>Pectinida</taxon>
        <taxon>Pectinoidea</taxon>
        <taxon>Pectinidae</taxon>
        <taxon>Mizuhopecten</taxon>
    </lineage>
</organism>
<dbReference type="Gene3D" id="3.90.245.10">
    <property type="entry name" value="Ribonucleoside hydrolase-like"/>
    <property type="match status" value="1"/>
</dbReference>
<evidence type="ECO:0000259" key="2">
    <source>
        <dbReference type="Pfam" id="PF01156"/>
    </source>
</evidence>
<dbReference type="EMBL" id="NEDP02005484">
    <property type="protein sequence ID" value="OWF40167.1"/>
    <property type="molecule type" value="Genomic_DNA"/>
</dbReference>
<gene>
    <name evidence="3" type="ORF">KP79_PYT03785</name>
</gene>
<dbReference type="Proteomes" id="UP000242188">
    <property type="component" value="Unassembled WGS sequence"/>
</dbReference>
<dbReference type="PANTHER" id="PTHR46190">
    <property type="entry name" value="SI:CH211-201H21.5-RELATED"/>
    <property type="match status" value="1"/>
</dbReference>
<dbReference type="GO" id="GO:0016799">
    <property type="term" value="F:hydrolase activity, hydrolyzing N-glycosyl compounds"/>
    <property type="evidence" value="ECO:0007669"/>
    <property type="project" value="InterPro"/>
</dbReference>
<dbReference type="SUPFAM" id="SSF53590">
    <property type="entry name" value="Nucleoside hydrolase"/>
    <property type="match status" value="1"/>
</dbReference>
<dbReference type="InterPro" id="IPR001910">
    <property type="entry name" value="Inosine/uridine_hydrolase_dom"/>
</dbReference>
<evidence type="ECO:0000256" key="1">
    <source>
        <dbReference type="ARBA" id="ARBA00009176"/>
    </source>
</evidence>
<proteinExistence type="inferred from homology"/>
<dbReference type="PANTHER" id="PTHR46190:SF1">
    <property type="entry name" value="SI:CH211-201H21.5"/>
    <property type="match status" value="1"/>
</dbReference>